<dbReference type="SUPFAM" id="SSF54427">
    <property type="entry name" value="NTF2-like"/>
    <property type="match status" value="1"/>
</dbReference>
<dbReference type="EMBL" id="CP023344">
    <property type="protein sequence ID" value="ATC64443.1"/>
    <property type="molecule type" value="Genomic_DNA"/>
</dbReference>
<dbReference type="Proteomes" id="UP000217265">
    <property type="component" value="Chromosome"/>
</dbReference>
<dbReference type="Gene3D" id="3.10.450.50">
    <property type="match status" value="1"/>
</dbReference>
<gene>
    <name evidence="3" type="ORF">CMV30_11030</name>
</gene>
<reference evidence="3 4" key="1">
    <citation type="submission" date="2017-09" db="EMBL/GenBank/DDBJ databases">
        <title>Complete genome sequence of Verrucomicrobial strain HZ-65, isolated from freshwater.</title>
        <authorList>
            <person name="Choi A."/>
        </authorList>
    </citation>
    <scope>NUCLEOTIDE SEQUENCE [LARGE SCALE GENOMIC DNA]</scope>
    <source>
        <strain evidence="3 4">HZ-65</strain>
    </source>
</reference>
<evidence type="ECO:0000256" key="1">
    <source>
        <dbReference type="SAM" id="SignalP"/>
    </source>
</evidence>
<feature type="chain" id="PRO_5013307585" description="DUF4440 domain-containing protein" evidence="1">
    <location>
        <begin position="34"/>
        <end position="161"/>
    </location>
</feature>
<sequence>MNFLMSSPPFTRRTAAGLLMGVLICLLPMTALAGDKEDVRAADLRRISALIHADRAALDAVLADELTYGHSDGRVQTKAELLAALTAGAVTYQSYDGPPPVVRIQETVALLSGIAELEATARGTQVKLWLRYLAVYEKRDGAWRLTAYQSTRLEQPPAGLR</sequence>
<dbReference type="AlphaFoldDB" id="A0A290Q7P6"/>
<evidence type="ECO:0000259" key="2">
    <source>
        <dbReference type="Pfam" id="PF14534"/>
    </source>
</evidence>
<evidence type="ECO:0000313" key="3">
    <source>
        <dbReference type="EMBL" id="ATC64443.1"/>
    </source>
</evidence>
<keyword evidence="4" id="KW-1185">Reference proteome</keyword>
<organism evidence="3 4">
    <name type="scientific">Nibricoccus aquaticus</name>
    <dbReference type="NCBI Taxonomy" id="2576891"/>
    <lineage>
        <taxon>Bacteria</taxon>
        <taxon>Pseudomonadati</taxon>
        <taxon>Verrucomicrobiota</taxon>
        <taxon>Opitutia</taxon>
        <taxon>Opitutales</taxon>
        <taxon>Opitutaceae</taxon>
        <taxon>Nibricoccus</taxon>
    </lineage>
</organism>
<protein>
    <recommendedName>
        <fullName evidence="2">DUF4440 domain-containing protein</fullName>
    </recommendedName>
</protein>
<evidence type="ECO:0000313" key="4">
    <source>
        <dbReference type="Proteomes" id="UP000217265"/>
    </source>
</evidence>
<dbReference type="KEGG" id="vbh:CMV30_11030"/>
<proteinExistence type="predicted"/>
<feature type="signal peptide" evidence="1">
    <location>
        <begin position="1"/>
        <end position="33"/>
    </location>
</feature>
<accession>A0A290Q7P6</accession>
<keyword evidence="1" id="KW-0732">Signal</keyword>
<feature type="domain" description="DUF4440" evidence="2">
    <location>
        <begin position="39"/>
        <end position="145"/>
    </location>
</feature>
<name>A0A290Q7P6_9BACT</name>
<dbReference type="Pfam" id="PF14534">
    <property type="entry name" value="DUF4440"/>
    <property type="match status" value="1"/>
</dbReference>
<dbReference type="RefSeq" id="WP_096056075.1">
    <property type="nucleotide sequence ID" value="NZ_CP023344.1"/>
</dbReference>
<dbReference type="OrthoDB" id="129727at2"/>
<dbReference type="InterPro" id="IPR032710">
    <property type="entry name" value="NTF2-like_dom_sf"/>
</dbReference>
<dbReference type="InterPro" id="IPR027843">
    <property type="entry name" value="DUF4440"/>
</dbReference>